<keyword evidence="2" id="KW-1185">Reference proteome</keyword>
<evidence type="ECO:0000313" key="1">
    <source>
        <dbReference type="EMBL" id="KAI8571176.1"/>
    </source>
</evidence>
<dbReference type="EMBL" id="CM046388">
    <property type="protein sequence ID" value="KAI8571176.1"/>
    <property type="molecule type" value="Genomic_DNA"/>
</dbReference>
<protein>
    <submittedName>
        <fullName evidence="1">Uncharacterized protein</fullName>
    </submittedName>
</protein>
<dbReference type="Proteomes" id="UP001062846">
    <property type="component" value="Chromosome 1"/>
</dbReference>
<gene>
    <name evidence="1" type="ORF">RHMOL_Rhmol01G0098300</name>
</gene>
<proteinExistence type="predicted"/>
<reference evidence="1" key="1">
    <citation type="submission" date="2022-02" db="EMBL/GenBank/DDBJ databases">
        <title>Plant Genome Project.</title>
        <authorList>
            <person name="Zhang R.-G."/>
        </authorList>
    </citation>
    <scope>NUCLEOTIDE SEQUENCE</scope>
    <source>
        <strain evidence="1">AT1</strain>
    </source>
</reference>
<comment type="caution">
    <text evidence="1">The sequence shown here is derived from an EMBL/GenBank/DDBJ whole genome shotgun (WGS) entry which is preliminary data.</text>
</comment>
<accession>A0ACC0Q165</accession>
<evidence type="ECO:0000313" key="2">
    <source>
        <dbReference type="Proteomes" id="UP001062846"/>
    </source>
</evidence>
<name>A0ACC0Q165_RHOML</name>
<organism evidence="1 2">
    <name type="scientific">Rhododendron molle</name>
    <name type="common">Chinese azalea</name>
    <name type="synonym">Azalea mollis</name>
    <dbReference type="NCBI Taxonomy" id="49168"/>
    <lineage>
        <taxon>Eukaryota</taxon>
        <taxon>Viridiplantae</taxon>
        <taxon>Streptophyta</taxon>
        <taxon>Embryophyta</taxon>
        <taxon>Tracheophyta</taxon>
        <taxon>Spermatophyta</taxon>
        <taxon>Magnoliopsida</taxon>
        <taxon>eudicotyledons</taxon>
        <taxon>Gunneridae</taxon>
        <taxon>Pentapetalae</taxon>
        <taxon>asterids</taxon>
        <taxon>Ericales</taxon>
        <taxon>Ericaceae</taxon>
        <taxon>Ericoideae</taxon>
        <taxon>Rhodoreae</taxon>
        <taxon>Rhododendron</taxon>
    </lineage>
</organism>
<sequence length="236" mass="26769">MSLKNCPKLQSLPKLPACAIVNAVGCPSLESLPLELDQLGRWVDYSECNKLAENNFLTSLLKQLPKSKGLSKLQHVVNIVVPAGDEEVRIWFPYYDARDPNVSFVVPPSPFVKQKLLGCILRVLLRAPKEAPFGFHYFFIDDVICNKIKKGVYVFPFDVNPSDVDHVWLLYIPQGYRGLQLQGSDEVEIPIDAYPRTLVKNWAIDLVYEADEIHKATDTLYQVVFNFDKYSSTTGF</sequence>